<reference evidence="1" key="1">
    <citation type="journal article" date="2014" name="Front. Microbiol.">
        <title>High frequency of phylogenetically diverse reductive dehalogenase-homologous genes in deep subseafloor sedimentary metagenomes.</title>
        <authorList>
            <person name="Kawai M."/>
            <person name="Futagami T."/>
            <person name="Toyoda A."/>
            <person name="Takaki Y."/>
            <person name="Nishi S."/>
            <person name="Hori S."/>
            <person name="Arai W."/>
            <person name="Tsubouchi T."/>
            <person name="Morono Y."/>
            <person name="Uchiyama I."/>
            <person name="Ito T."/>
            <person name="Fujiyama A."/>
            <person name="Inagaki F."/>
            <person name="Takami H."/>
        </authorList>
    </citation>
    <scope>NUCLEOTIDE SEQUENCE</scope>
    <source>
        <strain evidence="1">Expedition CK06-06</strain>
    </source>
</reference>
<organism evidence="1">
    <name type="scientific">marine sediment metagenome</name>
    <dbReference type="NCBI Taxonomy" id="412755"/>
    <lineage>
        <taxon>unclassified sequences</taxon>
        <taxon>metagenomes</taxon>
        <taxon>ecological metagenomes</taxon>
    </lineage>
</organism>
<feature type="non-terminal residue" evidence="1">
    <location>
        <position position="51"/>
    </location>
</feature>
<proteinExistence type="predicted"/>
<dbReference type="AlphaFoldDB" id="X1U4V5"/>
<dbReference type="EMBL" id="BARW01006242">
    <property type="protein sequence ID" value="GAI87344.1"/>
    <property type="molecule type" value="Genomic_DNA"/>
</dbReference>
<gene>
    <name evidence="1" type="ORF">S12H4_13098</name>
</gene>
<comment type="caution">
    <text evidence="1">The sequence shown here is derived from an EMBL/GenBank/DDBJ whole genome shotgun (WGS) entry which is preliminary data.</text>
</comment>
<name>X1U4V5_9ZZZZ</name>
<protein>
    <submittedName>
        <fullName evidence="1">Uncharacterized protein</fullName>
    </submittedName>
</protein>
<evidence type="ECO:0000313" key="1">
    <source>
        <dbReference type="EMBL" id="GAI87344.1"/>
    </source>
</evidence>
<accession>X1U4V5</accession>
<sequence>MSILKDGPLRRILRERGVLISSPQEKPEDIVHRWRERGVPQEAIDMAIRMA</sequence>